<dbReference type="EMBL" id="KN837136">
    <property type="protein sequence ID" value="KIJ41596.1"/>
    <property type="molecule type" value="Genomic_DNA"/>
</dbReference>
<dbReference type="HOGENOM" id="CLU_2160037_0_0_1"/>
<name>A0A0C9VTV2_SPHS4</name>
<reference evidence="1 2" key="1">
    <citation type="submission" date="2014-06" db="EMBL/GenBank/DDBJ databases">
        <title>Evolutionary Origins and Diversification of the Mycorrhizal Mutualists.</title>
        <authorList>
            <consortium name="DOE Joint Genome Institute"/>
            <consortium name="Mycorrhizal Genomics Consortium"/>
            <person name="Kohler A."/>
            <person name="Kuo A."/>
            <person name="Nagy L.G."/>
            <person name="Floudas D."/>
            <person name="Copeland A."/>
            <person name="Barry K.W."/>
            <person name="Cichocki N."/>
            <person name="Veneault-Fourrey C."/>
            <person name="LaButti K."/>
            <person name="Lindquist E.A."/>
            <person name="Lipzen A."/>
            <person name="Lundell T."/>
            <person name="Morin E."/>
            <person name="Murat C."/>
            <person name="Riley R."/>
            <person name="Ohm R."/>
            <person name="Sun H."/>
            <person name="Tunlid A."/>
            <person name="Henrissat B."/>
            <person name="Grigoriev I.V."/>
            <person name="Hibbett D.S."/>
            <person name="Martin F."/>
        </authorList>
    </citation>
    <scope>NUCLEOTIDE SEQUENCE [LARGE SCALE GENOMIC DNA]</scope>
    <source>
        <strain evidence="1 2">SS14</strain>
    </source>
</reference>
<dbReference type="AlphaFoldDB" id="A0A0C9VTV2"/>
<sequence>MIITKTILSTITVDRWVLSSLATRSQELRTSVSPSLLLTAIKLLQAEYNALFKLLNSLWNSLPDHPFTSSLAPQINLEFTAEQGAWLAFNKLMDVTFSKSGHDLCSQDPIL</sequence>
<accession>A0A0C9VTV2</accession>
<dbReference type="Proteomes" id="UP000054279">
    <property type="component" value="Unassembled WGS sequence"/>
</dbReference>
<evidence type="ECO:0000313" key="1">
    <source>
        <dbReference type="EMBL" id="KIJ41596.1"/>
    </source>
</evidence>
<proteinExistence type="predicted"/>
<evidence type="ECO:0000313" key="2">
    <source>
        <dbReference type="Proteomes" id="UP000054279"/>
    </source>
</evidence>
<organism evidence="1 2">
    <name type="scientific">Sphaerobolus stellatus (strain SS14)</name>
    <dbReference type="NCBI Taxonomy" id="990650"/>
    <lineage>
        <taxon>Eukaryota</taxon>
        <taxon>Fungi</taxon>
        <taxon>Dikarya</taxon>
        <taxon>Basidiomycota</taxon>
        <taxon>Agaricomycotina</taxon>
        <taxon>Agaricomycetes</taxon>
        <taxon>Phallomycetidae</taxon>
        <taxon>Geastrales</taxon>
        <taxon>Sphaerobolaceae</taxon>
        <taxon>Sphaerobolus</taxon>
    </lineage>
</organism>
<protein>
    <submittedName>
        <fullName evidence="1">Uncharacterized protein</fullName>
    </submittedName>
</protein>
<keyword evidence="2" id="KW-1185">Reference proteome</keyword>
<gene>
    <name evidence="1" type="ORF">M422DRAFT_255517</name>
</gene>